<keyword evidence="3" id="KW-1185">Reference proteome</keyword>
<accession>A0A484G7T9</accession>
<proteinExistence type="predicted"/>
<feature type="compositionally biased region" description="Basic residues" evidence="1">
    <location>
        <begin position="26"/>
        <end position="44"/>
    </location>
</feature>
<organism evidence="2 3">
    <name type="scientific">Colletotrichum orbiculare (strain 104-T / ATCC 96160 / CBS 514.97 / LARS 414 / MAFF 240422)</name>
    <name type="common">Cucumber anthracnose fungus</name>
    <name type="synonym">Colletotrichum lagenarium</name>
    <dbReference type="NCBI Taxonomy" id="1213857"/>
    <lineage>
        <taxon>Eukaryota</taxon>
        <taxon>Fungi</taxon>
        <taxon>Dikarya</taxon>
        <taxon>Ascomycota</taxon>
        <taxon>Pezizomycotina</taxon>
        <taxon>Sordariomycetes</taxon>
        <taxon>Hypocreomycetidae</taxon>
        <taxon>Glomerellales</taxon>
        <taxon>Glomerellaceae</taxon>
        <taxon>Colletotrichum</taxon>
        <taxon>Colletotrichum orbiculare species complex</taxon>
    </lineage>
</organism>
<reference evidence="3" key="1">
    <citation type="journal article" date="2013" name="New Phytol.">
        <title>Comparative genomic and transcriptomic analyses reveal the hemibiotrophic stage shift of Colletotrichum fungi.</title>
        <authorList>
            <person name="Gan P."/>
            <person name="Ikeda K."/>
            <person name="Irieda H."/>
            <person name="Narusaka M."/>
            <person name="O'Connell R.J."/>
            <person name="Narusaka Y."/>
            <person name="Takano Y."/>
            <person name="Kubo Y."/>
            <person name="Shirasu K."/>
        </authorList>
    </citation>
    <scope>NUCLEOTIDE SEQUENCE [LARGE SCALE GENOMIC DNA]</scope>
    <source>
        <strain evidence="3">104-T / ATCC 96160 / CBS 514.97 / LARS 414 / MAFF 240422</strain>
    </source>
</reference>
<name>A0A484G7T9_COLOR</name>
<evidence type="ECO:0000256" key="1">
    <source>
        <dbReference type="SAM" id="MobiDB-lite"/>
    </source>
</evidence>
<evidence type="ECO:0000313" key="2">
    <source>
        <dbReference type="EMBL" id="TDZ25990.1"/>
    </source>
</evidence>
<dbReference type="AlphaFoldDB" id="A0A484G7T9"/>
<protein>
    <submittedName>
        <fullName evidence="2">Uncharacterized protein</fullName>
    </submittedName>
</protein>
<gene>
    <name evidence="2" type="ORF">Cob_v000907</name>
</gene>
<dbReference type="Proteomes" id="UP000014480">
    <property type="component" value="Unassembled WGS sequence"/>
</dbReference>
<dbReference type="EMBL" id="AMCV02000001">
    <property type="protein sequence ID" value="TDZ25990.1"/>
    <property type="molecule type" value="Genomic_DNA"/>
</dbReference>
<reference evidence="3" key="2">
    <citation type="journal article" date="2019" name="Mol. Plant Microbe Interact.">
        <title>Genome sequence resources for four phytopathogenic fungi from the Colletotrichum orbiculare species complex.</title>
        <authorList>
            <person name="Gan P."/>
            <person name="Tsushima A."/>
            <person name="Narusaka M."/>
            <person name="Narusaka Y."/>
            <person name="Takano Y."/>
            <person name="Kubo Y."/>
            <person name="Shirasu K."/>
        </authorList>
    </citation>
    <scope>GENOME REANNOTATION</scope>
    <source>
        <strain evidence="3">104-T / ATCC 96160 / CBS 514.97 / LARS 414 / MAFF 240422</strain>
    </source>
</reference>
<feature type="region of interest" description="Disordered" evidence="1">
    <location>
        <begin position="1"/>
        <end position="49"/>
    </location>
</feature>
<feature type="compositionally biased region" description="Basic and acidic residues" evidence="1">
    <location>
        <begin position="13"/>
        <end position="25"/>
    </location>
</feature>
<evidence type="ECO:0000313" key="3">
    <source>
        <dbReference type="Proteomes" id="UP000014480"/>
    </source>
</evidence>
<sequence length="72" mass="7786">MSALTGETWDPDSDSKPEQTKDPNRNKQKNRSAKVKSNARKRDGHHCVVTGAGSASHALGCWWSPNPSPSSP</sequence>
<comment type="caution">
    <text evidence="2">The sequence shown here is derived from an EMBL/GenBank/DDBJ whole genome shotgun (WGS) entry which is preliminary data.</text>
</comment>